<dbReference type="CDD" id="cd00156">
    <property type="entry name" value="REC"/>
    <property type="match status" value="1"/>
</dbReference>
<dbReference type="FunFam" id="3.30.565.10:FF:000006">
    <property type="entry name" value="Sensor histidine kinase WalK"/>
    <property type="match status" value="1"/>
</dbReference>
<evidence type="ECO:0000256" key="1">
    <source>
        <dbReference type="ARBA" id="ARBA00000085"/>
    </source>
</evidence>
<dbReference type="KEGG" id="hrr:HZS55_17230"/>
<dbReference type="PANTHER" id="PTHR43304:SF1">
    <property type="entry name" value="PAC DOMAIN-CONTAINING PROTEIN"/>
    <property type="match status" value="1"/>
</dbReference>
<dbReference type="SMART" id="SM00448">
    <property type="entry name" value="REC"/>
    <property type="match status" value="1"/>
</dbReference>
<dbReference type="InterPro" id="IPR001789">
    <property type="entry name" value="Sig_transdc_resp-reg_receiver"/>
</dbReference>
<dbReference type="Gene3D" id="3.30.565.10">
    <property type="entry name" value="Histidine kinase-like ATPase, C-terminal domain"/>
    <property type="match status" value="1"/>
</dbReference>
<dbReference type="SUPFAM" id="SSF52172">
    <property type="entry name" value="CheY-like"/>
    <property type="match status" value="1"/>
</dbReference>
<dbReference type="InterPro" id="IPR000700">
    <property type="entry name" value="PAS-assoc_C"/>
</dbReference>
<dbReference type="SMART" id="SM00388">
    <property type="entry name" value="HisKA"/>
    <property type="match status" value="1"/>
</dbReference>
<sequence length="677" mass="74519">MTDGRPTSTTYVRPLEETSQTVSVLCVHPDEATVAAVTDGLEAASESVTAHGTTAASDAFDRLEVGDVDCLVCAYSLPDTDGLAVLERVRETHDRLPFVMLTGDGSERVAAAAINAGADGYVTYDGEPEQETFAALDDRIATVVDDYRARERLEDTTELLFRLTEYTNDALWMFTGDWSETVVINSAYEPLWDRPIADLIEDPGDFLRGVHPDDRETVAEKMAVLSDGEAADLEFRVDTSEERIARWVSVHAEPVFDDDGSVKYVAGFTRDITELKRREERLTDLAEATRRLPQARTETEVTEIVVATVDTVVGRSVTGYWTYDDEADRLVPSEFSDGALDRAGVSGPDALPVLGPDHDWMDRFRAGTPSVLPESDGSSSPPLAGIDPTALVLVPVGDHGVLVVGDPGTAVDEFERSMVEMIEQTTVDALDRVSRERELERQRTELKRSNESLQQFAYVASHDLQEPLRMVSSYVSLLEEEYGDSFDEDGELYMEYAVDGATRMQAMIDALLQYSRVTTKGDEPTETDSEAVFDETVRSLEMLIDDSDAAVDRGDLPPVVVDRNQLGQLFQNLVENALHYGGEEPTVTVGADHEDGRVHFTVADDGPGVDTDQQDRIFEIFKQNSTRPGSTGIGLAMCRRIVNRHGGEIWVESEPDDGATFHFTMPAVDEADQETDA</sequence>
<dbReference type="InterPro" id="IPR000014">
    <property type="entry name" value="PAS"/>
</dbReference>
<dbReference type="GO" id="GO:0000155">
    <property type="term" value="F:phosphorelay sensor kinase activity"/>
    <property type="evidence" value="ECO:0007669"/>
    <property type="project" value="InterPro"/>
</dbReference>
<keyword evidence="4" id="KW-0808">Transferase</keyword>
<dbReference type="InterPro" id="IPR036890">
    <property type="entry name" value="HATPase_C_sf"/>
</dbReference>
<keyword evidence="3" id="KW-0597">Phosphoprotein</keyword>
<dbReference type="Pfam" id="PF00072">
    <property type="entry name" value="Response_reg"/>
    <property type="match status" value="1"/>
</dbReference>
<dbReference type="InterPro" id="IPR052162">
    <property type="entry name" value="Sensor_kinase/Photoreceptor"/>
</dbReference>
<dbReference type="Pfam" id="PF08447">
    <property type="entry name" value="PAS_3"/>
    <property type="match status" value="1"/>
</dbReference>
<protein>
    <recommendedName>
        <fullName evidence="2">histidine kinase</fullName>
        <ecNumber evidence="2">2.7.13.3</ecNumber>
    </recommendedName>
</protein>
<dbReference type="AlphaFoldDB" id="A0A7D5T1H7"/>
<dbReference type="GeneID" id="56079643"/>
<dbReference type="InterPro" id="IPR035965">
    <property type="entry name" value="PAS-like_dom_sf"/>
</dbReference>
<dbReference type="InterPro" id="IPR003594">
    <property type="entry name" value="HATPase_dom"/>
</dbReference>
<reference evidence="10 11" key="1">
    <citation type="submission" date="2020-07" db="EMBL/GenBank/DDBJ databases">
        <title>Halosimplex pelagicum sp. nov. and Halosimplex rubrum sp. nov., isolated from salted brown alga Laminaria, and emended description of the genus Halosimplex.</title>
        <authorList>
            <person name="Cui H."/>
        </authorList>
    </citation>
    <scope>NUCLEOTIDE SEQUENCE [LARGE SCALE GENOMIC DNA]</scope>
    <source>
        <strain evidence="10 11">R27</strain>
    </source>
</reference>
<proteinExistence type="predicted"/>
<dbReference type="SUPFAM" id="SSF55785">
    <property type="entry name" value="PYP-like sensor domain (PAS domain)"/>
    <property type="match status" value="1"/>
</dbReference>
<dbReference type="SMART" id="SM00387">
    <property type="entry name" value="HATPase_c"/>
    <property type="match status" value="1"/>
</dbReference>
<dbReference type="Gene3D" id="1.10.287.130">
    <property type="match status" value="1"/>
</dbReference>
<dbReference type="PRINTS" id="PR00344">
    <property type="entry name" value="BCTRLSENSOR"/>
</dbReference>
<dbReference type="CDD" id="cd00130">
    <property type="entry name" value="PAS"/>
    <property type="match status" value="1"/>
</dbReference>
<dbReference type="CDD" id="cd00075">
    <property type="entry name" value="HATPase"/>
    <property type="match status" value="1"/>
</dbReference>
<dbReference type="InterPro" id="IPR011006">
    <property type="entry name" value="CheY-like_superfamily"/>
</dbReference>
<evidence type="ECO:0000256" key="2">
    <source>
        <dbReference type="ARBA" id="ARBA00012438"/>
    </source>
</evidence>
<dbReference type="Gene3D" id="3.30.450.20">
    <property type="entry name" value="PAS domain"/>
    <property type="match status" value="1"/>
</dbReference>
<dbReference type="PROSITE" id="PS50110">
    <property type="entry name" value="RESPONSE_REGULATORY"/>
    <property type="match status" value="1"/>
</dbReference>
<dbReference type="NCBIfam" id="TIGR00229">
    <property type="entry name" value="sensory_box"/>
    <property type="match status" value="1"/>
</dbReference>
<dbReference type="EC" id="2.7.13.3" evidence="2"/>
<dbReference type="PROSITE" id="PS50113">
    <property type="entry name" value="PAC"/>
    <property type="match status" value="1"/>
</dbReference>
<evidence type="ECO:0000259" key="9">
    <source>
        <dbReference type="PROSITE" id="PS50113"/>
    </source>
</evidence>
<evidence type="ECO:0000259" key="7">
    <source>
        <dbReference type="PROSITE" id="PS50109"/>
    </source>
</evidence>
<dbReference type="EMBL" id="CP058910">
    <property type="protein sequence ID" value="QLH78928.1"/>
    <property type="molecule type" value="Genomic_DNA"/>
</dbReference>
<gene>
    <name evidence="10" type="ORF">HZS55_17230</name>
</gene>
<evidence type="ECO:0000256" key="3">
    <source>
        <dbReference type="ARBA" id="ARBA00022553"/>
    </source>
</evidence>
<dbReference type="Pfam" id="PF00512">
    <property type="entry name" value="HisKA"/>
    <property type="match status" value="1"/>
</dbReference>
<comment type="caution">
    <text evidence="6">Lacks conserved residue(s) required for the propagation of feature annotation.</text>
</comment>
<dbReference type="InterPro" id="IPR005467">
    <property type="entry name" value="His_kinase_dom"/>
</dbReference>
<dbReference type="RefSeq" id="WP_179908806.1">
    <property type="nucleotide sequence ID" value="NZ_CP058910.1"/>
</dbReference>
<feature type="domain" description="PAC" evidence="9">
    <location>
        <begin position="231"/>
        <end position="284"/>
    </location>
</feature>
<dbReference type="InterPro" id="IPR036097">
    <property type="entry name" value="HisK_dim/P_sf"/>
</dbReference>
<name>A0A7D5T1H7_9EURY</name>
<dbReference type="CDD" id="cd00082">
    <property type="entry name" value="HisKA"/>
    <property type="match status" value="1"/>
</dbReference>
<dbReference type="Pfam" id="PF02518">
    <property type="entry name" value="HATPase_c"/>
    <property type="match status" value="1"/>
</dbReference>
<evidence type="ECO:0000256" key="4">
    <source>
        <dbReference type="ARBA" id="ARBA00022679"/>
    </source>
</evidence>
<dbReference type="OrthoDB" id="106630at2157"/>
<keyword evidence="11" id="KW-1185">Reference proteome</keyword>
<feature type="domain" description="Histidine kinase" evidence="7">
    <location>
        <begin position="459"/>
        <end position="669"/>
    </location>
</feature>
<comment type="catalytic activity">
    <reaction evidence="1">
        <text>ATP + protein L-histidine = ADP + protein N-phospho-L-histidine.</text>
        <dbReference type="EC" id="2.7.13.3"/>
    </reaction>
</comment>
<evidence type="ECO:0000259" key="8">
    <source>
        <dbReference type="PROSITE" id="PS50110"/>
    </source>
</evidence>
<dbReference type="PANTHER" id="PTHR43304">
    <property type="entry name" value="PHYTOCHROME-LIKE PROTEIN CPH1"/>
    <property type="match status" value="1"/>
</dbReference>
<dbReference type="Gene3D" id="3.40.50.2300">
    <property type="match status" value="1"/>
</dbReference>
<dbReference type="SUPFAM" id="SSF55874">
    <property type="entry name" value="ATPase domain of HSP90 chaperone/DNA topoisomerase II/histidine kinase"/>
    <property type="match status" value="1"/>
</dbReference>
<keyword evidence="5" id="KW-0418">Kinase</keyword>
<accession>A0A7D5T1H7</accession>
<dbReference type="InterPro" id="IPR004358">
    <property type="entry name" value="Sig_transdc_His_kin-like_C"/>
</dbReference>
<dbReference type="PROSITE" id="PS50109">
    <property type="entry name" value="HIS_KIN"/>
    <property type="match status" value="1"/>
</dbReference>
<dbReference type="InterPro" id="IPR013655">
    <property type="entry name" value="PAS_fold_3"/>
</dbReference>
<feature type="domain" description="Response regulatory" evidence="8">
    <location>
        <begin position="23"/>
        <end position="139"/>
    </location>
</feature>
<dbReference type="Proteomes" id="UP000509667">
    <property type="component" value="Chromosome"/>
</dbReference>
<evidence type="ECO:0000256" key="6">
    <source>
        <dbReference type="PROSITE-ProRule" id="PRU00169"/>
    </source>
</evidence>
<evidence type="ECO:0000313" key="11">
    <source>
        <dbReference type="Proteomes" id="UP000509667"/>
    </source>
</evidence>
<organism evidence="10 11">
    <name type="scientific">Halosimplex rubrum</name>
    <dbReference type="NCBI Taxonomy" id="869889"/>
    <lineage>
        <taxon>Archaea</taxon>
        <taxon>Methanobacteriati</taxon>
        <taxon>Methanobacteriota</taxon>
        <taxon>Stenosarchaea group</taxon>
        <taxon>Halobacteria</taxon>
        <taxon>Halobacteriales</taxon>
        <taxon>Haloarculaceae</taxon>
        <taxon>Halosimplex</taxon>
    </lineage>
</organism>
<dbReference type="SUPFAM" id="SSF47384">
    <property type="entry name" value="Homodimeric domain of signal transducing histidine kinase"/>
    <property type="match status" value="1"/>
</dbReference>
<evidence type="ECO:0000256" key="5">
    <source>
        <dbReference type="ARBA" id="ARBA00022777"/>
    </source>
</evidence>
<evidence type="ECO:0000313" key="10">
    <source>
        <dbReference type="EMBL" id="QLH78928.1"/>
    </source>
</evidence>
<dbReference type="InterPro" id="IPR003661">
    <property type="entry name" value="HisK_dim/P_dom"/>
</dbReference>